<dbReference type="Pfam" id="PF01408">
    <property type="entry name" value="GFO_IDH_MocA"/>
    <property type="match status" value="1"/>
</dbReference>
<evidence type="ECO:0000259" key="1">
    <source>
        <dbReference type="Pfam" id="PF01408"/>
    </source>
</evidence>
<protein>
    <submittedName>
        <fullName evidence="3">Oxidoreductase</fullName>
    </submittedName>
</protein>
<reference evidence="3 4" key="1">
    <citation type="submission" date="2019-01" db="EMBL/GenBank/DDBJ databases">
        <title>Draft genome sequence of Dictyobacter sp. Uno17.</title>
        <authorList>
            <person name="Wang C.M."/>
            <person name="Zheng Y."/>
            <person name="Sakai Y."/>
            <person name="Abe K."/>
            <person name="Yokota A."/>
            <person name="Yabe S."/>
        </authorList>
    </citation>
    <scope>NUCLEOTIDE SEQUENCE [LARGE SCALE GENOMIC DNA]</scope>
    <source>
        <strain evidence="3 4">Uno17</strain>
    </source>
</reference>
<organism evidence="3 4">
    <name type="scientific">Dictyobacter arantiisoli</name>
    <dbReference type="NCBI Taxonomy" id="2014874"/>
    <lineage>
        <taxon>Bacteria</taxon>
        <taxon>Bacillati</taxon>
        <taxon>Chloroflexota</taxon>
        <taxon>Ktedonobacteria</taxon>
        <taxon>Ktedonobacterales</taxon>
        <taxon>Dictyobacteraceae</taxon>
        <taxon>Dictyobacter</taxon>
    </lineage>
</organism>
<feature type="domain" description="GFO/IDH/MocA-like oxidoreductase" evidence="2">
    <location>
        <begin position="137"/>
        <end position="258"/>
    </location>
</feature>
<sequence>MGPTSMNQLRYAIIGAGAGVFGMHRQALQSPDIQIVAVADVVPSAAEQRGQELDCAWYTDHQQLLSKVRPDVVVVMTPHPYHARIAIDSLQSGSHVLVEKPMAVQVKDADAMIEASEQAERIVGVVFQQRFRPEIIAARQLIQSGQLGRIQHVTMSAVWTRTARYYQSAGWRGTWKGEGGGVLMNQACHHLDLLCHLMGMPTRVFGWTRRLQHTIETEDTVEGALEWVDGALGSIHISTAEADQSEYLKLVGTRGQLELQGGQLNYRALETDLTQFIATHPKAMASPAMQDVPVEIDNQSRGSHSTVYQALNTAIRGGTPFSSAGAEGRMSLELANALIYSSYTHSYVDLPLNREHYSTLLTKLIDKQITL</sequence>
<dbReference type="AlphaFoldDB" id="A0A5A5TGR5"/>
<keyword evidence="4" id="KW-1185">Reference proteome</keyword>
<dbReference type="InterPro" id="IPR052515">
    <property type="entry name" value="Gfo/Idh/MocA_Oxidoreductase"/>
</dbReference>
<dbReference type="InterPro" id="IPR055170">
    <property type="entry name" value="GFO_IDH_MocA-like_dom"/>
</dbReference>
<dbReference type="OrthoDB" id="9815825at2"/>
<dbReference type="EMBL" id="BIXY01000065">
    <property type="protein sequence ID" value="GCF10253.1"/>
    <property type="molecule type" value="Genomic_DNA"/>
</dbReference>
<dbReference type="SUPFAM" id="SSF55347">
    <property type="entry name" value="Glyceraldehyde-3-phosphate dehydrogenase-like, C-terminal domain"/>
    <property type="match status" value="1"/>
</dbReference>
<dbReference type="PANTHER" id="PTHR43249">
    <property type="entry name" value="UDP-N-ACETYL-2-AMINO-2-DEOXY-D-GLUCURONATE OXIDASE"/>
    <property type="match status" value="1"/>
</dbReference>
<comment type="caution">
    <text evidence="3">The sequence shown here is derived from an EMBL/GenBank/DDBJ whole genome shotgun (WGS) entry which is preliminary data.</text>
</comment>
<dbReference type="Proteomes" id="UP000322530">
    <property type="component" value="Unassembled WGS sequence"/>
</dbReference>
<name>A0A5A5TGR5_9CHLR</name>
<dbReference type="InterPro" id="IPR036291">
    <property type="entry name" value="NAD(P)-bd_dom_sf"/>
</dbReference>
<dbReference type="RefSeq" id="WP_149403147.1">
    <property type="nucleotide sequence ID" value="NZ_BIXY01000065.1"/>
</dbReference>
<feature type="domain" description="Gfo/Idh/MocA-like oxidoreductase N-terminal" evidence="1">
    <location>
        <begin position="9"/>
        <end position="125"/>
    </location>
</feature>
<evidence type="ECO:0000313" key="4">
    <source>
        <dbReference type="Proteomes" id="UP000322530"/>
    </source>
</evidence>
<evidence type="ECO:0000313" key="3">
    <source>
        <dbReference type="EMBL" id="GCF10253.1"/>
    </source>
</evidence>
<dbReference type="PANTHER" id="PTHR43249:SF1">
    <property type="entry name" value="D-GLUCOSIDE 3-DEHYDROGENASE"/>
    <property type="match status" value="1"/>
</dbReference>
<dbReference type="GO" id="GO:0000166">
    <property type="term" value="F:nucleotide binding"/>
    <property type="evidence" value="ECO:0007669"/>
    <property type="project" value="InterPro"/>
</dbReference>
<gene>
    <name evidence="3" type="ORF">KDI_38170</name>
</gene>
<dbReference type="Gene3D" id="3.40.50.720">
    <property type="entry name" value="NAD(P)-binding Rossmann-like Domain"/>
    <property type="match status" value="1"/>
</dbReference>
<proteinExistence type="predicted"/>
<accession>A0A5A5TGR5</accession>
<dbReference type="SUPFAM" id="SSF51735">
    <property type="entry name" value="NAD(P)-binding Rossmann-fold domains"/>
    <property type="match status" value="1"/>
</dbReference>
<evidence type="ECO:0000259" key="2">
    <source>
        <dbReference type="Pfam" id="PF22725"/>
    </source>
</evidence>
<dbReference type="Pfam" id="PF22725">
    <property type="entry name" value="GFO_IDH_MocA_C3"/>
    <property type="match status" value="1"/>
</dbReference>
<dbReference type="Gene3D" id="3.30.360.10">
    <property type="entry name" value="Dihydrodipicolinate Reductase, domain 2"/>
    <property type="match status" value="1"/>
</dbReference>
<dbReference type="InterPro" id="IPR000683">
    <property type="entry name" value="Gfo/Idh/MocA-like_OxRdtase_N"/>
</dbReference>